<name>A0A3G8JTM7_9ACTN</name>
<reference evidence="1 2" key="1">
    <citation type="submission" date="2018-11" db="EMBL/GenBank/DDBJ databases">
        <title>Gordonia insulae sp. nov., isolated from an island soil.</title>
        <authorList>
            <person name="Kim Y.S."/>
            <person name="Kim S.B."/>
        </authorList>
    </citation>
    <scope>NUCLEOTIDE SEQUENCE [LARGE SCALE GENOMIC DNA]</scope>
    <source>
        <strain evidence="1 2">MMS17-SY073</strain>
    </source>
</reference>
<dbReference type="Proteomes" id="UP000271469">
    <property type="component" value="Chromosome"/>
</dbReference>
<dbReference type="SUPFAM" id="SSF54909">
    <property type="entry name" value="Dimeric alpha+beta barrel"/>
    <property type="match status" value="1"/>
</dbReference>
<dbReference type="AlphaFoldDB" id="A0A3G8JTM7"/>
<gene>
    <name evidence="1" type="ORF">D7316_04890</name>
</gene>
<dbReference type="EMBL" id="CP033972">
    <property type="protein sequence ID" value="AZG48273.1"/>
    <property type="molecule type" value="Genomic_DNA"/>
</dbReference>
<evidence type="ECO:0008006" key="3">
    <source>
        <dbReference type="Google" id="ProtNLM"/>
    </source>
</evidence>
<sequence>MDVRYESVRMTTPLHRIDKFSVPAPAMDEFLARIQHIHEILGRQPGIIRNDVISLVDGDSAYNVVTAVTWESHESLRKAGSVVAADVAATGFDRTEFLARLGVTADYGTYA</sequence>
<protein>
    <recommendedName>
        <fullName evidence="3">ABM domain-containing protein</fullName>
    </recommendedName>
</protein>
<organism evidence="1 2">
    <name type="scientific">Gordonia insulae</name>
    <dbReference type="NCBI Taxonomy" id="2420509"/>
    <lineage>
        <taxon>Bacteria</taxon>
        <taxon>Bacillati</taxon>
        <taxon>Actinomycetota</taxon>
        <taxon>Actinomycetes</taxon>
        <taxon>Mycobacteriales</taxon>
        <taxon>Gordoniaceae</taxon>
        <taxon>Gordonia</taxon>
    </lineage>
</organism>
<proteinExistence type="predicted"/>
<evidence type="ECO:0000313" key="2">
    <source>
        <dbReference type="Proteomes" id="UP000271469"/>
    </source>
</evidence>
<keyword evidence="2" id="KW-1185">Reference proteome</keyword>
<dbReference type="InterPro" id="IPR011008">
    <property type="entry name" value="Dimeric_a/b-barrel"/>
</dbReference>
<dbReference type="KEGG" id="gom:D7316_04890"/>
<evidence type="ECO:0000313" key="1">
    <source>
        <dbReference type="EMBL" id="AZG48273.1"/>
    </source>
</evidence>
<accession>A0A3G8JTM7</accession>
<dbReference type="Gene3D" id="3.30.70.100">
    <property type="match status" value="1"/>
</dbReference>